<evidence type="ECO:0000313" key="1">
    <source>
        <dbReference type="EMBL" id="ASJ25946.1"/>
    </source>
</evidence>
<evidence type="ECO:0000313" key="2">
    <source>
        <dbReference type="Proteomes" id="UP000197424"/>
    </source>
</evidence>
<sequence>MLNAKHLATIEAALARTHARTIEITLDDIPLIIKRQRPARATWPLALLNAMARLCGLPCLQAAPQWGDARGQQVELNRLRTLAEAGLPVPAIHHIAADWFAMQRVGQHSLESMLQHGPLPADTYWREGLGLLHAVHRQDQYLSQAFARNLIWHDDRLYLIDFDDDPAERLTVPQAQARDWLLYLLSCARHLSQPPQQTARQLHDMLATEPSSVRTALHAVARRLAWLRWLPSQRRPWGRDIVELQAAGAVLHELEQIMHSG</sequence>
<dbReference type="Proteomes" id="UP000197424">
    <property type="component" value="Chromosome"/>
</dbReference>
<protein>
    <recommendedName>
        <fullName evidence="3">Serine/threonine protein kinase</fullName>
    </recommendedName>
</protein>
<proteinExistence type="predicted"/>
<dbReference type="RefSeq" id="WP_088861616.1">
    <property type="nucleotide sequence ID" value="NZ_CP022115.1"/>
</dbReference>
<dbReference type="InterPro" id="IPR011009">
    <property type="entry name" value="Kinase-like_dom_sf"/>
</dbReference>
<gene>
    <name evidence="1" type="ORF">LHGZ1_3115</name>
</gene>
<dbReference type="SUPFAM" id="SSF56112">
    <property type="entry name" value="Protein kinase-like (PK-like)"/>
    <property type="match status" value="1"/>
</dbReference>
<dbReference type="EMBL" id="CP022115">
    <property type="protein sequence ID" value="ASJ25946.1"/>
    <property type="molecule type" value="Genomic_DNA"/>
</dbReference>
<dbReference type="AlphaFoldDB" id="A0A248LNK4"/>
<organism evidence="1 2">
    <name type="scientific">Laribacter hongkongensis</name>
    <dbReference type="NCBI Taxonomy" id="168471"/>
    <lineage>
        <taxon>Bacteria</taxon>
        <taxon>Pseudomonadati</taxon>
        <taxon>Pseudomonadota</taxon>
        <taxon>Betaproteobacteria</taxon>
        <taxon>Neisseriales</taxon>
        <taxon>Aquaspirillaceae</taxon>
        <taxon>Laribacter</taxon>
    </lineage>
</organism>
<dbReference type="OrthoDB" id="8028712at2"/>
<evidence type="ECO:0008006" key="3">
    <source>
        <dbReference type="Google" id="ProtNLM"/>
    </source>
</evidence>
<name>A0A248LNK4_9NEIS</name>
<accession>A0A248LNK4</accession>
<reference evidence="2" key="1">
    <citation type="submission" date="2017-06" db="EMBL/GenBank/DDBJ databases">
        <title>Whole genome sequence of Laribacter hongkongensis LHGZ1.</title>
        <authorList>
            <person name="Chen D."/>
            <person name="Wu H."/>
            <person name="Chen J."/>
        </authorList>
    </citation>
    <scope>NUCLEOTIDE SEQUENCE [LARGE SCALE GENOMIC DNA]</scope>
    <source>
        <strain evidence="2">LHGZ1</strain>
    </source>
</reference>